<keyword evidence="4" id="KW-0675">Receptor</keyword>
<keyword evidence="2" id="KW-0732">Signal</keyword>
<name>A0AAJ5WUM8_9BACT</name>
<evidence type="ECO:0000259" key="3">
    <source>
        <dbReference type="Pfam" id="PF14905"/>
    </source>
</evidence>
<dbReference type="AlphaFoldDB" id="A0AAJ5WUM8"/>
<feature type="signal peptide" evidence="2">
    <location>
        <begin position="1"/>
        <end position="19"/>
    </location>
</feature>
<evidence type="ECO:0000256" key="1">
    <source>
        <dbReference type="SAM" id="MobiDB-lite"/>
    </source>
</evidence>
<dbReference type="InterPro" id="IPR008969">
    <property type="entry name" value="CarboxyPept-like_regulatory"/>
</dbReference>
<dbReference type="Pfam" id="PF13715">
    <property type="entry name" value="CarbopepD_reg_2"/>
    <property type="match status" value="1"/>
</dbReference>
<evidence type="ECO:0000313" key="5">
    <source>
        <dbReference type="Proteomes" id="UP001220610"/>
    </source>
</evidence>
<dbReference type="Gene3D" id="2.60.40.1120">
    <property type="entry name" value="Carboxypeptidase-like, regulatory domain"/>
    <property type="match status" value="1"/>
</dbReference>
<organism evidence="4 5">
    <name type="scientific">Candidatus Pseudobacter hemicellulosilyticus</name>
    <dbReference type="NCBI Taxonomy" id="3121375"/>
    <lineage>
        <taxon>Bacteria</taxon>
        <taxon>Pseudomonadati</taxon>
        <taxon>Bacteroidota</taxon>
        <taxon>Chitinophagia</taxon>
        <taxon>Chitinophagales</taxon>
        <taxon>Chitinophagaceae</taxon>
        <taxon>Pseudobacter</taxon>
    </lineage>
</organism>
<dbReference type="Proteomes" id="UP001220610">
    <property type="component" value="Chromosome"/>
</dbReference>
<dbReference type="EMBL" id="CP119311">
    <property type="protein sequence ID" value="WEK35957.1"/>
    <property type="molecule type" value="Genomic_DNA"/>
</dbReference>
<feature type="chain" id="PRO_5042577339" evidence="2">
    <location>
        <begin position="20"/>
        <end position="973"/>
    </location>
</feature>
<reference evidence="4" key="1">
    <citation type="submission" date="2023-03" db="EMBL/GenBank/DDBJ databases">
        <title>Andean soil-derived lignocellulolytic bacterial consortium as a source of novel taxa and putative plastic-active enzymes.</title>
        <authorList>
            <person name="Diaz-Garcia L."/>
            <person name="Chuvochina M."/>
            <person name="Feuerriegel G."/>
            <person name="Bunk B."/>
            <person name="Sproer C."/>
            <person name="Streit W.R."/>
            <person name="Rodriguez L.M."/>
            <person name="Overmann J."/>
            <person name="Jimenez D.J."/>
        </authorList>
    </citation>
    <scope>NUCLEOTIDE SEQUENCE</scope>
    <source>
        <strain evidence="4">MAG 7</strain>
    </source>
</reference>
<proteinExistence type="predicted"/>
<sequence>MKQLSLVLILLLILSSAMAQNKPSGSIQGKVVDSTNNQPLTGATVTIMTLDDSTTVGFAIADKLGGFEIKNIPGGTFIFGITFTGYSEVIRHLSITASKPELRLDTIKMKPDTSMLASVIVTVPPITIKKDTVEFRASAFKTKPNATLEDLLKKLPGMEVDKDGNITSQGEDIPKIYVDGKEFFGTDPKIATKNLTAEMIEAVQVFDDMSDQAKFTRIDDGSRQRTINIKLKKDRRKGVFGRATVGAGTEDLYAGSLSANMFNNQQRMSVVASANNINRLGFTANDLIGNMGGMGGFSGGGFSGGGGGGGRGGGGGGRGGGGGGGNRAFNSGGNAGNGNTRSWSVGANYQDEWSPKLLFAGSYFISGNNNESRSNSYRQNFFANDSTSQVNSESYTKNNSTNHRMQFRLEYLIDSMNSLLITPNFNLQQSESVSTDSSITQALSPKFNYKAISRSSLRNNERDGGSFSNNLLFRHRFRQPGRTFTIGWNTSLNDSEGEGYNQSPYFFLSPDGDTSNFINQRQRNKQLTHNFNNTISTSITEMIDSNKILEFNYAYTINKSTSDRDVFNYRDESQQYDSVVKNQTNYFENLNIFHRAGTNFRVRQEKYDWQIGGSVQFSSLENMSHRAIFDKDSTMRQRFADFFPNASFNYNIGTQKSIRFNYRGQTRAPSITQLQDVRDESNILNIREGNPNLKQEFTNNLRLSYNTFNMTNFLTLNMDLTGNMVSNKIVNSSDTLGKGVQLSRPENLNGAWDLAFSGTIGIPMIKVTTGRRSPMNLNLSTTVRYARDVNKLNKQVNYTNTRTIGQRFRFDYNIPDKLDVAARANFNYNDARYSLRSDTSNRYFNHSYALEFNYVLFNRLMLDTDFDYFINTGRSAGYNQSMPLWNASLSWLLFPKKNGELKFMVVDILNQNRNINRNIGETYIEDTHTEALQRFYMVSFMYSLNRFGGRPGGGGSRGGGGGGMMRGGGGGRF</sequence>
<feature type="compositionally biased region" description="Gly residues" evidence="1">
    <location>
        <begin position="308"/>
        <end position="326"/>
    </location>
</feature>
<dbReference type="SUPFAM" id="SSF49464">
    <property type="entry name" value="Carboxypeptidase regulatory domain-like"/>
    <property type="match status" value="1"/>
</dbReference>
<feature type="domain" description="Outer membrane protein beta-barrel" evidence="3">
    <location>
        <begin position="475"/>
        <end position="942"/>
    </location>
</feature>
<evidence type="ECO:0000313" key="4">
    <source>
        <dbReference type="EMBL" id="WEK35957.1"/>
    </source>
</evidence>
<dbReference type="Pfam" id="PF14905">
    <property type="entry name" value="OMP_b-brl_3"/>
    <property type="match status" value="1"/>
</dbReference>
<evidence type="ECO:0000256" key="2">
    <source>
        <dbReference type="SAM" id="SignalP"/>
    </source>
</evidence>
<protein>
    <submittedName>
        <fullName evidence="4">TonB-dependent receptor</fullName>
    </submittedName>
</protein>
<dbReference type="SUPFAM" id="SSF56935">
    <property type="entry name" value="Porins"/>
    <property type="match status" value="1"/>
</dbReference>
<feature type="region of interest" description="Disordered" evidence="1">
    <location>
        <begin position="308"/>
        <end position="337"/>
    </location>
</feature>
<feature type="region of interest" description="Disordered" evidence="1">
    <location>
        <begin position="953"/>
        <end position="973"/>
    </location>
</feature>
<gene>
    <name evidence="4" type="ORF">P0Y53_00465</name>
</gene>
<accession>A0AAJ5WUM8</accession>
<dbReference type="InterPro" id="IPR041700">
    <property type="entry name" value="OMP_b-brl_3"/>
</dbReference>